<name>A0ABV2WSP5_9NOCA</name>
<evidence type="ECO:0000256" key="1">
    <source>
        <dbReference type="ARBA" id="ARBA00004496"/>
    </source>
</evidence>
<dbReference type="InterPro" id="IPR025734">
    <property type="entry name" value="EspG"/>
</dbReference>
<evidence type="ECO:0000256" key="2">
    <source>
        <dbReference type="ARBA" id="ARBA00006411"/>
    </source>
</evidence>
<gene>
    <name evidence="6" type="ORF">ABZ510_18760</name>
</gene>
<accession>A0ABV2WSP5</accession>
<reference evidence="6 7" key="1">
    <citation type="submission" date="2024-06" db="EMBL/GenBank/DDBJ databases">
        <title>The Natural Products Discovery Center: Release of the First 8490 Sequenced Strains for Exploring Actinobacteria Biosynthetic Diversity.</title>
        <authorList>
            <person name="Kalkreuter E."/>
            <person name="Kautsar S.A."/>
            <person name="Yang D."/>
            <person name="Bader C.D."/>
            <person name="Teijaro C.N."/>
            <person name="Fluegel L."/>
            <person name="Davis C.M."/>
            <person name="Simpson J.R."/>
            <person name="Lauterbach L."/>
            <person name="Steele A.D."/>
            <person name="Gui C."/>
            <person name="Meng S."/>
            <person name="Li G."/>
            <person name="Viehrig K."/>
            <person name="Ye F."/>
            <person name="Su P."/>
            <person name="Kiefer A.F."/>
            <person name="Nichols A."/>
            <person name="Cepeda A.J."/>
            <person name="Yan W."/>
            <person name="Fan B."/>
            <person name="Jiang Y."/>
            <person name="Adhikari A."/>
            <person name="Zheng C.-J."/>
            <person name="Schuster L."/>
            <person name="Cowan T.M."/>
            <person name="Smanski M.J."/>
            <person name="Chevrette M.G."/>
            <person name="De Carvalho L.P.S."/>
            <person name="Shen B."/>
        </authorList>
    </citation>
    <scope>NUCLEOTIDE SEQUENCE [LARGE SCALE GENOMIC DNA]</scope>
    <source>
        <strain evidence="6 7">NPDC019708</strain>
    </source>
</reference>
<comment type="subcellular location">
    <subcellularLocation>
        <location evidence="1">Cytoplasm</location>
    </subcellularLocation>
</comment>
<dbReference type="RefSeq" id="WP_030521981.1">
    <property type="nucleotide sequence ID" value="NZ_JBEXYG010000011.1"/>
</dbReference>
<dbReference type="GeneID" id="96243205"/>
<comment type="similarity">
    <text evidence="2">Belongs to the EspG family.</text>
</comment>
<dbReference type="Pfam" id="PF14011">
    <property type="entry name" value="ESX-1_EspG"/>
    <property type="match status" value="1"/>
</dbReference>
<feature type="compositionally biased region" description="Basic and acidic residues" evidence="5">
    <location>
        <begin position="150"/>
        <end position="161"/>
    </location>
</feature>
<evidence type="ECO:0000313" key="6">
    <source>
        <dbReference type="EMBL" id="MEU1953891.1"/>
    </source>
</evidence>
<dbReference type="EMBL" id="JBEYBF010000012">
    <property type="protein sequence ID" value="MEU1953891.1"/>
    <property type="molecule type" value="Genomic_DNA"/>
</dbReference>
<keyword evidence="3" id="KW-0963">Cytoplasm</keyword>
<protein>
    <submittedName>
        <fullName evidence="6">ESX secretion-associated protein EspG</fullName>
    </submittedName>
</protein>
<comment type="caution">
    <text evidence="6">The sequence shown here is derived from an EMBL/GenBank/DDBJ whole genome shotgun (WGS) entry which is preliminary data.</text>
</comment>
<keyword evidence="4" id="KW-0143">Chaperone</keyword>
<evidence type="ECO:0000256" key="3">
    <source>
        <dbReference type="ARBA" id="ARBA00022490"/>
    </source>
</evidence>
<feature type="region of interest" description="Disordered" evidence="5">
    <location>
        <begin position="142"/>
        <end position="169"/>
    </location>
</feature>
<organism evidence="6 7">
    <name type="scientific">Nocardia rhamnosiphila</name>
    <dbReference type="NCBI Taxonomy" id="426716"/>
    <lineage>
        <taxon>Bacteria</taxon>
        <taxon>Bacillati</taxon>
        <taxon>Actinomycetota</taxon>
        <taxon>Actinomycetes</taxon>
        <taxon>Mycobacteriales</taxon>
        <taxon>Nocardiaceae</taxon>
        <taxon>Nocardia</taxon>
    </lineage>
</organism>
<sequence length="257" mass="29357">MSEWTWEPDDFAALWYSDAYDRFPSPLRYTSRFAFNDEARAHRLAVRERYTREERATIQVALDTLGTSKMHIAIFGGTVAHKRSTGRGDMRNYRIVGARTESHAVTMSQAGNAHDFGSIQVRLLRPEQLAARLVTALPGCAPGTAGPETFHPDDVDSRPEQFENPQRTRARDRYRRLVRREADGGGCAVLRMGRFDANADPLRLLEWHDIAGDGRYTEQRGTHVTVRPATPAEFTRHFGSWLELAWRRLTEERADAW</sequence>
<dbReference type="Proteomes" id="UP001550628">
    <property type="component" value="Unassembled WGS sequence"/>
</dbReference>
<proteinExistence type="inferred from homology"/>
<evidence type="ECO:0000256" key="5">
    <source>
        <dbReference type="SAM" id="MobiDB-lite"/>
    </source>
</evidence>
<evidence type="ECO:0000256" key="4">
    <source>
        <dbReference type="ARBA" id="ARBA00023186"/>
    </source>
</evidence>
<evidence type="ECO:0000313" key="7">
    <source>
        <dbReference type="Proteomes" id="UP001550628"/>
    </source>
</evidence>
<keyword evidence="7" id="KW-1185">Reference proteome</keyword>